<accession>A0ABR4LBJ9</accession>
<dbReference type="Pfam" id="PF00350">
    <property type="entry name" value="Dynamin_N"/>
    <property type="match status" value="1"/>
</dbReference>
<evidence type="ECO:0000256" key="1">
    <source>
        <dbReference type="ARBA" id="ARBA00010617"/>
    </source>
</evidence>
<dbReference type="InterPro" id="IPR050364">
    <property type="entry name" value="Cytochrome_P450_fung"/>
</dbReference>
<evidence type="ECO:0000313" key="7">
    <source>
        <dbReference type="Proteomes" id="UP001610444"/>
    </source>
</evidence>
<dbReference type="InterPro" id="IPR022812">
    <property type="entry name" value="Dynamin"/>
</dbReference>
<dbReference type="InterPro" id="IPR045063">
    <property type="entry name" value="Dynamin_N"/>
</dbReference>
<name>A0ABR4LBJ9_9EURO</name>
<dbReference type="InterPro" id="IPR027417">
    <property type="entry name" value="P-loop_NTPase"/>
</dbReference>
<evidence type="ECO:0000313" key="6">
    <source>
        <dbReference type="EMBL" id="KAL2861905.1"/>
    </source>
</evidence>
<evidence type="ECO:0000256" key="4">
    <source>
        <dbReference type="ARBA" id="ARBA00023004"/>
    </source>
</evidence>
<organism evidence="6 7">
    <name type="scientific">Aspergillus pseudodeflectus</name>
    <dbReference type="NCBI Taxonomy" id="176178"/>
    <lineage>
        <taxon>Eukaryota</taxon>
        <taxon>Fungi</taxon>
        <taxon>Dikarya</taxon>
        <taxon>Ascomycota</taxon>
        <taxon>Pezizomycotina</taxon>
        <taxon>Eurotiomycetes</taxon>
        <taxon>Eurotiomycetidae</taxon>
        <taxon>Eurotiales</taxon>
        <taxon>Aspergillaceae</taxon>
        <taxon>Aspergillus</taxon>
        <taxon>Aspergillus subgen. Nidulantes</taxon>
    </lineage>
</organism>
<proteinExistence type="inferred from homology"/>
<dbReference type="SUPFAM" id="SSF48264">
    <property type="entry name" value="Cytochrome P450"/>
    <property type="match status" value="1"/>
</dbReference>
<keyword evidence="2" id="KW-0479">Metal-binding</keyword>
<comment type="similarity">
    <text evidence="1">Belongs to the cytochrome P450 family.</text>
</comment>
<dbReference type="Pfam" id="PF00067">
    <property type="entry name" value="p450"/>
    <property type="match status" value="1"/>
</dbReference>
<evidence type="ECO:0000259" key="5">
    <source>
        <dbReference type="Pfam" id="PF00350"/>
    </source>
</evidence>
<keyword evidence="4" id="KW-0408">Iron</keyword>
<dbReference type="InterPro" id="IPR036396">
    <property type="entry name" value="Cyt_P450_sf"/>
</dbReference>
<dbReference type="EMBL" id="JBFXLR010000001">
    <property type="protein sequence ID" value="KAL2861905.1"/>
    <property type="molecule type" value="Genomic_DNA"/>
</dbReference>
<keyword evidence="7" id="KW-1185">Reference proteome</keyword>
<evidence type="ECO:0000256" key="2">
    <source>
        <dbReference type="ARBA" id="ARBA00022723"/>
    </source>
</evidence>
<dbReference type="RefSeq" id="XP_070905995.1">
    <property type="nucleotide sequence ID" value="XM_071043955.1"/>
</dbReference>
<sequence length="340" mass="37084">MGPETNGINDATTDPIKELKQTETRRLFNAMDSLRRLNLGTDEIPIPLLVVVGDQSSGKSSVLESIARISLPVGDDVCTRFPIEVVLRRSNRRPISMRIIPGQYQRHDETAVAQMNSFSQDILDPGDDLDLSDMIRDASRRIGVPIYDMDSAPIIGNLHRMSRSETWKQLVKLHAQYGPILTMKIGTRTVMLLQSRAAVRDLLEKKVKIYSSRPPLITTGEHVTRSLFPIPMPCNEYWRELHAIRGAVPNQRVAATTTGKLLTTSISDAKASDFVAVTVVPPLMLVHKPTDLASASENEEEEDAVLTGAAAKITFGGGSHWGSVVGVAGVLVAAMLAGDA</sequence>
<dbReference type="PANTHER" id="PTHR46300">
    <property type="entry name" value="P450, PUTATIVE (EUROFUNG)-RELATED-RELATED"/>
    <property type="match status" value="1"/>
</dbReference>
<dbReference type="Gene3D" id="1.10.630.10">
    <property type="entry name" value="Cytochrome P450"/>
    <property type="match status" value="1"/>
</dbReference>
<feature type="domain" description="Dynamin N-terminal" evidence="5">
    <location>
        <begin position="49"/>
        <end position="93"/>
    </location>
</feature>
<evidence type="ECO:0000256" key="3">
    <source>
        <dbReference type="ARBA" id="ARBA00023002"/>
    </source>
</evidence>
<dbReference type="PRINTS" id="PR00195">
    <property type="entry name" value="DYNAMIN"/>
</dbReference>
<keyword evidence="3" id="KW-0560">Oxidoreductase</keyword>
<dbReference type="InterPro" id="IPR001128">
    <property type="entry name" value="Cyt_P450"/>
</dbReference>
<gene>
    <name evidence="6" type="ORF">BJX68DRAFT_260704</name>
</gene>
<dbReference type="SUPFAM" id="SSF52540">
    <property type="entry name" value="P-loop containing nucleoside triphosphate hydrolases"/>
    <property type="match status" value="1"/>
</dbReference>
<dbReference type="Gene3D" id="3.40.50.300">
    <property type="entry name" value="P-loop containing nucleotide triphosphate hydrolases"/>
    <property type="match status" value="1"/>
</dbReference>
<protein>
    <recommendedName>
        <fullName evidence="5">Dynamin N-terminal domain-containing protein</fullName>
    </recommendedName>
</protein>
<dbReference type="Proteomes" id="UP001610444">
    <property type="component" value="Unassembled WGS sequence"/>
</dbReference>
<comment type="caution">
    <text evidence="6">The sequence shown here is derived from an EMBL/GenBank/DDBJ whole genome shotgun (WGS) entry which is preliminary data.</text>
</comment>
<reference evidence="6 7" key="1">
    <citation type="submission" date="2024-07" db="EMBL/GenBank/DDBJ databases">
        <title>Section-level genome sequencing and comparative genomics of Aspergillus sections Usti and Cavernicolus.</title>
        <authorList>
            <consortium name="Lawrence Berkeley National Laboratory"/>
            <person name="Nybo J.L."/>
            <person name="Vesth T.C."/>
            <person name="Theobald S."/>
            <person name="Frisvad J.C."/>
            <person name="Larsen T.O."/>
            <person name="Kjaerboelling I."/>
            <person name="Rothschild-Mancinelli K."/>
            <person name="Lyhne E.K."/>
            <person name="Kogle M.E."/>
            <person name="Barry K."/>
            <person name="Clum A."/>
            <person name="Na H."/>
            <person name="Ledsgaard L."/>
            <person name="Lin J."/>
            <person name="Lipzen A."/>
            <person name="Kuo A."/>
            <person name="Riley R."/>
            <person name="Mondo S."/>
            <person name="LaButti K."/>
            <person name="Haridas S."/>
            <person name="Pangalinan J."/>
            <person name="Salamov A.A."/>
            <person name="Simmons B.A."/>
            <person name="Magnuson J.K."/>
            <person name="Chen J."/>
            <person name="Drula E."/>
            <person name="Henrissat B."/>
            <person name="Wiebenga A."/>
            <person name="Lubbers R.J."/>
            <person name="Gomes A.C."/>
            <person name="Macurrencykelacurrency M.R."/>
            <person name="Stajich J."/>
            <person name="Grigoriev I.V."/>
            <person name="Mortensen U.H."/>
            <person name="De vries R.P."/>
            <person name="Baker S.E."/>
            <person name="Andersen M.R."/>
        </authorList>
    </citation>
    <scope>NUCLEOTIDE SEQUENCE [LARGE SCALE GENOMIC DNA]</scope>
    <source>
        <strain evidence="6 7">CBS 756.74</strain>
    </source>
</reference>
<dbReference type="GeneID" id="98159119"/>
<dbReference type="PANTHER" id="PTHR46300:SF11">
    <property type="entry name" value="OXIDOREDUCTASE, PUTATIVE-RELATED"/>
    <property type="match status" value="1"/>
</dbReference>